<name>A0A0F8X732_9ZZZZ</name>
<organism evidence="1">
    <name type="scientific">marine sediment metagenome</name>
    <dbReference type="NCBI Taxonomy" id="412755"/>
    <lineage>
        <taxon>unclassified sequences</taxon>
        <taxon>metagenomes</taxon>
        <taxon>ecological metagenomes</taxon>
    </lineage>
</organism>
<protein>
    <submittedName>
        <fullName evidence="1">Uncharacterized protein</fullName>
    </submittedName>
</protein>
<evidence type="ECO:0000313" key="1">
    <source>
        <dbReference type="EMBL" id="KKK56770.1"/>
    </source>
</evidence>
<feature type="non-terminal residue" evidence="1">
    <location>
        <position position="1"/>
    </location>
</feature>
<reference evidence="1" key="1">
    <citation type="journal article" date="2015" name="Nature">
        <title>Complex archaea that bridge the gap between prokaryotes and eukaryotes.</title>
        <authorList>
            <person name="Spang A."/>
            <person name="Saw J.H."/>
            <person name="Jorgensen S.L."/>
            <person name="Zaremba-Niedzwiedzka K."/>
            <person name="Martijn J."/>
            <person name="Lind A.E."/>
            <person name="van Eijk R."/>
            <person name="Schleper C."/>
            <person name="Guy L."/>
            <person name="Ettema T.J."/>
        </authorList>
    </citation>
    <scope>NUCLEOTIDE SEQUENCE</scope>
</reference>
<proteinExistence type="predicted"/>
<sequence>ALWKHHQASHLADLRRDDLLTFCSQAADAAEAKLGEAE</sequence>
<accession>A0A0F8X732</accession>
<gene>
    <name evidence="1" type="ORF">LCGC14_3061230</name>
</gene>
<comment type="caution">
    <text evidence="1">The sequence shown here is derived from an EMBL/GenBank/DDBJ whole genome shotgun (WGS) entry which is preliminary data.</text>
</comment>
<dbReference type="EMBL" id="LAZR01064825">
    <property type="protein sequence ID" value="KKK56770.1"/>
    <property type="molecule type" value="Genomic_DNA"/>
</dbReference>
<dbReference type="AlphaFoldDB" id="A0A0F8X732"/>